<organism evidence="3 4">
    <name type="scientific">Rhizophagus clarus</name>
    <dbReference type="NCBI Taxonomy" id="94130"/>
    <lineage>
        <taxon>Eukaryota</taxon>
        <taxon>Fungi</taxon>
        <taxon>Fungi incertae sedis</taxon>
        <taxon>Mucoromycota</taxon>
        <taxon>Glomeromycotina</taxon>
        <taxon>Glomeromycetes</taxon>
        <taxon>Glomerales</taxon>
        <taxon>Glomeraceae</taxon>
        <taxon>Rhizophagus</taxon>
    </lineage>
</organism>
<sequence length="293" mass="31808">MGIHHLSLPRTYGCCYGTAHRLSRTRDQNPVAALKERFHVGQPSRPKTNSCSRSCSRSRSKGPDNSRSSQPQQSFSAKSKANIPSYQHSRSKSNDKCDRSVLFSSALRTPPLFSTRTQPPFLSPQDASEILSLLKALQQDMADVRDRITALELNDKRMTYIERHIGLQPLSSVSPATTQTSDININQPDVPNPSLAQNSLQVETSSRPLNPLLPDFVPLTSPVAPARTLSSAVITPAANISFLNHTSAEIQAINEKYSAIESKMDMLVASISGFIGSINTSSTSNSANTAGSN</sequence>
<accession>A0A2Z6QKL2</accession>
<dbReference type="Proteomes" id="UP000247702">
    <property type="component" value="Unassembled WGS sequence"/>
</dbReference>
<dbReference type="EMBL" id="BEXD01000859">
    <property type="protein sequence ID" value="GBB90683.1"/>
    <property type="molecule type" value="Genomic_DNA"/>
</dbReference>
<gene>
    <name evidence="3" type="ORF">RclHR1_17710005</name>
</gene>
<feature type="region of interest" description="Disordered" evidence="2">
    <location>
        <begin position="37"/>
        <end position="97"/>
    </location>
</feature>
<evidence type="ECO:0000313" key="3">
    <source>
        <dbReference type="EMBL" id="GBB90683.1"/>
    </source>
</evidence>
<feature type="coiled-coil region" evidence="1">
    <location>
        <begin position="127"/>
        <end position="154"/>
    </location>
</feature>
<protein>
    <submittedName>
        <fullName evidence="3">Uncharacterized protein</fullName>
    </submittedName>
</protein>
<evidence type="ECO:0000256" key="1">
    <source>
        <dbReference type="SAM" id="Coils"/>
    </source>
</evidence>
<feature type="compositionally biased region" description="Polar residues" evidence="2">
    <location>
        <begin position="63"/>
        <end position="88"/>
    </location>
</feature>
<comment type="caution">
    <text evidence="3">The sequence shown here is derived from an EMBL/GenBank/DDBJ whole genome shotgun (WGS) entry which is preliminary data.</text>
</comment>
<keyword evidence="1" id="KW-0175">Coiled coil</keyword>
<dbReference type="AlphaFoldDB" id="A0A2Z6QKL2"/>
<reference evidence="3 4" key="1">
    <citation type="submission" date="2017-11" db="EMBL/GenBank/DDBJ databases">
        <title>The genome of Rhizophagus clarus HR1 reveals common genetic basis of auxotrophy among arbuscular mycorrhizal fungi.</title>
        <authorList>
            <person name="Kobayashi Y."/>
        </authorList>
    </citation>
    <scope>NUCLEOTIDE SEQUENCE [LARGE SCALE GENOMIC DNA]</scope>
    <source>
        <strain evidence="3 4">HR1</strain>
    </source>
</reference>
<evidence type="ECO:0000256" key="2">
    <source>
        <dbReference type="SAM" id="MobiDB-lite"/>
    </source>
</evidence>
<feature type="region of interest" description="Disordered" evidence="2">
    <location>
        <begin position="172"/>
        <end position="192"/>
    </location>
</feature>
<proteinExistence type="predicted"/>
<keyword evidence="4" id="KW-1185">Reference proteome</keyword>
<evidence type="ECO:0000313" key="4">
    <source>
        <dbReference type="Proteomes" id="UP000247702"/>
    </source>
</evidence>
<name>A0A2Z6QKL2_9GLOM</name>